<evidence type="ECO:0000313" key="3">
    <source>
        <dbReference type="Proteomes" id="UP000007015"/>
    </source>
</evidence>
<dbReference type="EMBL" id="CM000132">
    <property type="protein sequence ID" value="EAZ02766.1"/>
    <property type="molecule type" value="Genomic_DNA"/>
</dbReference>
<feature type="region of interest" description="Disordered" evidence="1">
    <location>
        <begin position="38"/>
        <end position="97"/>
    </location>
</feature>
<dbReference type="Gramene" id="BGIOSGA025146-TA">
    <property type="protein sequence ID" value="BGIOSGA025146-PA"/>
    <property type="gene ID" value="BGIOSGA025146"/>
</dbReference>
<name>A2YI55_ORYSI</name>
<accession>A2YI55</accession>
<feature type="compositionally biased region" description="Polar residues" evidence="1">
    <location>
        <begin position="72"/>
        <end position="81"/>
    </location>
</feature>
<organism evidence="2 3">
    <name type="scientific">Oryza sativa subsp. indica</name>
    <name type="common">Rice</name>
    <dbReference type="NCBI Taxonomy" id="39946"/>
    <lineage>
        <taxon>Eukaryota</taxon>
        <taxon>Viridiplantae</taxon>
        <taxon>Streptophyta</taxon>
        <taxon>Embryophyta</taxon>
        <taxon>Tracheophyta</taxon>
        <taxon>Spermatophyta</taxon>
        <taxon>Magnoliopsida</taxon>
        <taxon>Liliopsida</taxon>
        <taxon>Poales</taxon>
        <taxon>Poaceae</taxon>
        <taxon>BOP clade</taxon>
        <taxon>Oryzoideae</taxon>
        <taxon>Oryzeae</taxon>
        <taxon>Oryzinae</taxon>
        <taxon>Oryza</taxon>
        <taxon>Oryza sativa</taxon>
    </lineage>
</organism>
<gene>
    <name evidence="2" type="ORF">OsI_24887</name>
</gene>
<dbReference type="HOGENOM" id="CLU_2350467_0_0_1"/>
<dbReference type="OMA" id="SACRDKA"/>
<dbReference type="Proteomes" id="UP000007015">
    <property type="component" value="Chromosome 7"/>
</dbReference>
<keyword evidence="3" id="KW-1185">Reference proteome</keyword>
<evidence type="ECO:0000256" key="1">
    <source>
        <dbReference type="SAM" id="MobiDB-lite"/>
    </source>
</evidence>
<sequence>MTMATGGRHGCGGGGGGSERLALVAPTGSCGRPTTAAAGGLDQCGTGSNGQSACRDKAGPVAVVESVESKELNSPPQSSPSEVCKIRPTGHPITSSM</sequence>
<evidence type="ECO:0000313" key="2">
    <source>
        <dbReference type="EMBL" id="EAZ02766.1"/>
    </source>
</evidence>
<reference evidence="2 3" key="1">
    <citation type="journal article" date="2005" name="PLoS Biol.">
        <title>The genomes of Oryza sativa: a history of duplications.</title>
        <authorList>
            <person name="Yu J."/>
            <person name="Wang J."/>
            <person name="Lin W."/>
            <person name="Li S."/>
            <person name="Li H."/>
            <person name="Zhou J."/>
            <person name="Ni P."/>
            <person name="Dong W."/>
            <person name="Hu S."/>
            <person name="Zeng C."/>
            <person name="Zhang J."/>
            <person name="Zhang Y."/>
            <person name="Li R."/>
            <person name="Xu Z."/>
            <person name="Li S."/>
            <person name="Li X."/>
            <person name="Zheng H."/>
            <person name="Cong L."/>
            <person name="Lin L."/>
            <person name="Yin J."/>
            <person name="Geng J."/>
            <person name="Li G."/>
            <person name="Shi J."/>
            <person name="Liu J."/>
            <person name="Lv H."/>
            <person name="Li J."/>
            <person name="Wang J."/>
            <person name="Deng Y."/>
            <person name="Ran L."/>
            <person name="Shi X."/>
            <person name="Wang X."/>
            <person name="Wu Q."/>
            <person name="Li C."/>
            <person name="Ren X."/>
            <person name="Wang J."/>
            <person name="Wang X."/>
            <person name="Li D."/>
            <person name="Liu D."/>
            <person name="Zhang X."/>
            <person name="Ji Z."/>
            <person name="Zhao W."/>
            <person name="Sun Y."/>
            <person name="Zhang Z."/>
            <person name="Bao J."/>
            <person name="Han Y."/>
            <person name="Dong L."/>
            <person name="Ji J."/>
            <person name="Chen P."/>
            <person name="Wu S."/>
            <person name="Liu J."/>
            <person name="Xiao Y."/>
            <person name="Bu D."/>
            <person name="Tan J."/>
            <person name="Yang L."/>
            <person name="Ye C."/>
            <person name="Zhang J."/>
            <person name="Xu J."/>
            <person name="Zhou Y."/>
            <person name="Yu Y."/>
            <person name="Zhang B."/>
            <person name="Zhuang S."/>
            <person name="Wei H."/>
            <person name="Liu B."/>
            <person name="Lei M."/>
            <person name="Yu H."/>
            <person name="Li Y."/>
            <person name="Xu H."/>
            <person name="Wei S."/>
            <person name="He X."/>
            <person name="Fang L."/>
            <person name="Zhang Z."/>
            <person name="Zhang Y."/>
            <person name="Huang X."/>
            <person name="Su Z."/>
            <person name="Tong W."/>
            <person name="Li J."/>
            <person name="Tong Z."/>
            <person name="Li S."/>
            <person name="Ye J."/>
            <person name="Wang L."/>
            <person name="Fang L."/>
            <person name="Lei T."/>
            <person name="Chen C."/>
            <person name="Chen H."/>
            <person name="Xu Z."/>
            <person name="Li H."/>
            <person name="Huang H."/>
            <person name="Zhang F."/>
            <person name="Xu H."/>
            <person name="Li N."/>
            <person name="Zhao C."/>
            <person name="Li S."/>
            <person name="Dong L."/>
            <person name="Huang Y."/>
            <person name="Li L."/>
            <person name="Xi Y."/>
            <person name="Qi Q."/>
            <person name="Li W."/>
            <person name="Zhang B."/>
            <person name="Hu W."/>
            <person name="Zhang Y."/>
            <person name="Tian X."/>
            <person name="Jiao Y."/>
            <person name="Liang X."/>
            <person name="Jin J."/>
            <person name="Gao L."/>
            <person name="Zheng W."/>
            <person name="Hao B."/>
            <person name="Liu S."/>
            <person name="Wang W."/>
            <person name="Yuan L."/>
            <person name="Cao M."/>
            <person name="McDermott J."/>
            <person name="Samudrala R."/>
            <person name="Wang J."/>
            <person name="Wong G.K."/>
            <person name="Yang H."/>
        </authorList>
    </citation>
    <scope>NUCLEOTIDE SEQUENCE [LARGE SCALE GENOMIC DNA]</scope>
    <source>
        <strain evidence="3">cv. 93-11</strain>
    </source>
</reference>
<proteinExistence type="predicted"/>
<dbReference type="AlphaFoldDB" id="A2YI55"/>
<protein>
    <submittedName>
        <fullName evidence="2">Uncharacterized protein</fullName>
    </submittedName>
</protein>